<dbReference type="InterPro" id="IPR001647">
    <property type="entry name" value="HTH_TetR"/>
</dbReference>
<dbReference type="RefSeq" id="WP_186935147.1">
    <property type="nucleotide sequence ID" value="NZ_JACOPS010000002.1"/>
</dbReference>
<dbReference type="InterPro" id="IPR009057">
    <property type="entry name" value="Homeodomain-like_sf"/>
</dbReference>
<dbReference type="InterPro" id="IPR023772">
    <property type="entry name" value="DNA-bd_HTH_TetR-type_CS"/>
</dbReference>
<protein>
    <submittedName>
        <fullName evidence="4">TetR/AcrR family transcriptional regulator</fullName>
    </submittedName>
</protein>
<sequence length="206" mass="23665">MTGNEETKAKIEKAALDEFMEKGFANASLRQIVKNAGLTTGAFYKYFSTKEDLFASLVEPYANKIYSIYDVTLQNFQTLSSSEQQNAMTRVSTDSITQMLNYIYEHYDNFKLLLCKADGTEFTSFIHNLVERETQSTLKFIEDMRKSGTEIPQLDKDFIHMVSSGMFSAMFEIVVHDMKKSVAIERVKKLKMFYTGGWEKLFGISF</sequence>
<dbReference type="Pfam" id="PF00440">
    <property type="entry name" value="TetR_N"/>
    <property type="match status" value="1"/>
</dbReference>
<dbReference type="PANTHER" id="PTHR43479">
    <property type="entry name" value="ACREF/ENVCD OPERON REPRESSOR-RELATED"/>
    <property type="match status" value="1"/>
</dbReference>
<keyword evidence="5" id="KW-1185">Reference proteome</keyword>
<feature type="domain" description="HTH tetR-type" evidence="3">
    <location>
        <begin position="5"/>
        <end position="65"/>
    </location>
</feature>
<evidence type="ECO:0000313" key="5">
    <source>
        <dbReference type="Proteomes" id="UP000636755"/>
    </source>
</evidence>
<dbReference type="InterPro" id="IPR050624">
    <property type="entry name" value="HTH-type_Tx_Regulator"/>
</dbReference>
<dbReference type="Proteomes" id="UP000636755">
    <property type="component" value="Unassembled WGS sequence"/>
</dbReference>
<dbReference type="PRINTS" id="PR00455">
    <property type="entry name" value="HTHTETR"/>
</dbReference>
<accession>A0ABR7HK91</accession>
<feature type="DNA-binding region" description="H-T-H motif" evidence="2">
    <location>
        <begin position="28"/>
        <end position="47"/>
    </location>
</feature>
<keyword evidence="1 2" id="KW-0238">DNA-binding</keyword>
<evidence type="ECO:0000256" key="2">
    <source>
        <dbReference type="PROSITE-ProRule" id="PRU00335"/>
    </source>
</evidence>
<evidence type="ECO:0000256" key="1">
    <source>
        <dbReference type="ARBA" id="ARBA00023125"/>
    </source>
</evidence>
<comment type="caution">
    <text evidence="4">The sequence shown here is derived from an EMBL/GenBank/DDBJ whole genome shotgun (WGS) entry which is preliminary data.</text>
</comment>
<dbReference type="PROSITE" id="PS01081">
    <property type="entry name" value="HTH_TETR_1"/>
    <property type="match status" value="1"/>
</dbReference>
<dbReference type="PROSITE" id="PS50977">
    <property type="entry name" value="HTH_TETR_2"/>
    <property type="match status" value="1"/>
</dbReference>
<gene>
    <name evidence="4" type="ORF">H8R91_05110</name>
</gene>
<reference evidence="4 5" key="1">
    <citation type="submission" date="2020-08" db="EMBL/GenBank/DDBJ databases">
        <title>Genome public.</title>
        <authorList>
            <person name="Liu C."/>
            <person name="Sun Q."/>
        </authorList>
    </citation>
    <scope>NUCLEOTIDE SEQUENCE [LARGE SCALE GENOMIC DNA]</scope>
    <source>
        <strain evidence="4 5">NSJ-71</strain>
    </source>
</reference>
<evidence type="ECO:0000259" key="3">
    <source>
        <dbReference type="PROSITE" id="PS50977"/>
    </source>
</evidence>
<organism evidence="4 5">
    <name type="scientific">Ruminococcus intestinalis</name>
    <dbReference type="NCBI Taxonomy" id="2763066"/>
    <lineage>
        <taxon>Bacteria</taxon>
        <taxon>Bacillati</taxon>
        <taxon>Bacillota</taxon>
        <taxon>Clostridia</taxon>
        <taxon>Eubacteriales</taxon>
        <taxon>Oscillospiraceae</taxon>
        <taxon>Ruminococcus</taxon>
    </lineage>
</organism>
<proteinExistence type="predicted"/>
<dbReference type="EMBL" id="JACOPS010000002">
    <property type="protein sequence ID" value="MBC5727905.1"/>
    <property type="molecule type" value="Genomic_DNA"/>
</dbReference>
<dbReference type="Gene3D" id="1.10.357.10">
    <property type="entry name" value="Tetracycline Repressor, domain 2"/>
    <property type="match status" value="1"/>
</dbReference>
<dbReference type="PANTHER" id="PTHR43479:SF11">
    <property type="entry name" value="ACREF_ENVCD OPERON REPRESSOR-RELATED"/>
    <property type="match status" value="1"/>
</dbReference>
<name>A0ABR7HK91_9FIRM</name>
<evidence type="ECO:0000313" key="4">
    <source>
        <dbReference type="EMBL" id="MBC5727905.1"/>
    </source>
</evidence>
<dbReference type="SUPFAM" id="SSF46689">
    <property type="entry name" value="Homeodomain-like"/>
    <property type="match status" value="1"/>
</dbReference>